<dbReference type="AlphaFoldDB" id="A0A849I4D8"/>
<keyword evidence="1 11" id="KW-1003">Cell membrane</keyword>
<evidence type="ECO:0000256" key="5">
    <source>
        <dbReference type="ARBA" id="ARBA00022692"/>
    </source>
</evidence>
<evidence type="ECO:0000256" key="8">
    <source>
        <dbReference type="ARBA" id="ARBA00022989"/>
    </source>
</evidence>
<dbReference type="InterPro" id="IPR023346">
    <property type="entry name" value="Lysozyme-like_dom_sf"/>
</dbReference>
<proteinExistence type="inferred from homology"/>
<dbReference type="UniPathway" id="UPA00219"/>
<sequence length="219" mass="24015">MRRLVRLLLVVALVYPAFVLALALAYIVVPPVSTLMLARWLSGESVARSYVSLAQISPQLPAAVIASEDARFCQHGGVDWSALHEVITDEEGPSRGASTIPMQVAKNLFLWPSRSYVRKALEIPLAIVLDLLWSKRRMIEVYLNVAEWGEGTFGAEAAARRHFGKGARELSRREAALLAAALPNPLLRNPGRPSGRLRGLAGRIQVRMEGTPTDCLRQG</sequence>
<dbReference type="GO" id="GO:0071555">
    <property type="term" value="P:cell wall organization"/>
    <property type="evidence" value="ECO:0007669"/>
    <property type="project" value="UniProtKB-KW"/>
</dbReference>
<keyword evidence="10 11" id="KW-0961">Cell wall biogenesis/degradation</keyword>
<dbReference type="EMBL" id="JABEPP010000001">
    <property type="protein sequence ID" value="NNM71000.1"/>
    <property type="molecule type" value="Genomic_DNA"/>
</dbReference>
<dbReference type="GO" id="GO:0005886">
    <property type="term" value="C:plasma membrane"/>
    <property type="evidence" value="ECO:0007669"/>
    <property type="project" value="UniProtKB-SubCell"/>
</dbReference>
<dbReference type="PANTHER" id="PTHR30400">
    <property type="entry name" value="MONOFUNCTIONAL BIOSYNTHETIC PEPTIDOGLYCAN TRANSGLYCOSYLASE"/>
    <property type="match status" value="1"/>
</dbReference>
<dbReference type="InterPro" id="IPR001264">
    <property type="entry name" value="Glyco_trans_51"/>
</dbReference>
<organism evidence="13 14">
    <name type="scientific">Enterovirga aerilata</name>
    <dbReference type="NCBI Taxonomy" id="2730920"/>
    <lineage>
        <taxon>Bacteria</taxon>
        <taxon>Pseudomonadati</taxon>
        <taxon>Pseudomonadota</taxon>
        <taxon>Alphaproteobacteria</taxon>
        <taxon>Hyphomicrobiales</taxon>
        <taxon>Methylobacteriaceae</taxon>
        <taxon>Enterovirga</taxon>
    </lineage>
</organism>
<evidence type="ECO:0000256" key="4">
    <source>
        <dbReference type="ARBA" id="ARBA00022679"/>
    </source>
</evidence>
<dbReference type="InterPro" id="IPR011812">
    <property type="entry name" value="Pep_trsgly"/>
</dbReference>
<dbReference type="GO" id="GO:0016763">
    <property type="term" value="F:pentosyltransferase activity"/>
    <property type="evidence" value="ECO:0007669"/>
    <property type="project" value="InterPro"/>
</dbReference>
<protein>
    <recommendedName>
        <fullName evidence="11">Biosynthetic peptidoglycan transglycosylase</fullName>
        <ecNumber evidence="11">2.4.99.28</ecNumber>
    </recommendedName>
    <alternativeName>
        <fullName evidence="11">Glycan polymerase</fullName>
    </alternativeName>
    <alternativeName>
        <fullName evidence="11">Peptidoglycan glycosyltransferase MtgA</fullName>
        <shortName evidence="11">PGT</shortName>
    </alternativeName>
</protein>
<evidence type="ECO:0000256" key="7">
    <source>
        <dbReference type="ARBA" id="ARBA00022984"/>
    </source>
</evidence>
<accession>A0A849I4D8</accession>
<dbReference type="PANTHER" id="PTHR30400:SF0">
    <property type="entry name" value="BIOSYNTHETIC PEPTIDOGLYCAN TRANSGLYCOSYLASE"/>
    <property type="match status" value="1"/>
</dbReference>
<comment type="subcellular location">
    <subcellularLocation>
        <location evidence="11">Cell inner membrane</location>
        <topology evidence="11">Single-pass membrane protein</topology>
    </subcellularLocation>
</comment>
<comment type="pathway">
    <text evidence="11">Cell wall biogenesis; peptidoglycan biosynthesis.</text>
</comment>
<dbReference type="EC" id="2.4.99.28" evidence="11"/>
<comment type="function">
    <text evidence="11">Peptidoglycan polymerase that catalyzes glycan chain elongation from lipid-linked precursors.</text>
</comment>
<comment type="catalytic activity">
    <reaction evidence="11">
        <text>[GlcNAc-(1-&gt;4)-Mur2Ac(oyl-L-Ala-gamma-D-Glu-L-Lys-D-Ala-D-Ala)](n)-di-trans,octa-cis-undecaprenyl diphosphate + beta-D-GlcNAc-(1-&gt;4)-Mur2Ac(oyl-L-Ala-gamma-D-Glu-L-Lys-D-Ala-D-Ala)-di-trans,octa-cis-undecaprenyl diphosphate = [GlcNAc-(1-&gt;4)-Mur2Ac(oyl-L-Ala-gamma-D-Glu-L-Lys-D-Ala-D-Ala)](n+1)-di-trans,octa-cis-undecaprenyl diphosphate + di-trans,octa-cis-undecaprenyl diphosphate + H(+)</text>
        <dbReference type="Rhea" id="RHEA:23708"/>
        <dbReference type="Rhea" id="RHEA-COMP:9602"/>
        <dbReference type="Rhea" id="RHEA-COMP:9603"/>
        <dbReference type="ChEBI" id="CHEBI:15378"/>
        <dbReference type="ChEBI" id="CHEBI:58405"/>
        <dbReference type="ChEBI" id="CHEBI:60033"/>
        <dbReference type="ChEBI" id="CHEBI:78435"/>
        <dbReference type="EC" id="2.4.99.28"/>
    </reaction>
</comment>
<feature type="domain" description="Glycosyl transferase family 51" evidence="12">
    <location>
        <begin position="44"/>
        <end position="194"/>
    </location>
</feature>
<dbReference type="RefSeq" id="WP_171216512.1">
    <property type="nucleotide sequence ID" value="NZ_JABEPP010000001.1"/>
</dbReference>
<reference evidence="13 14" key="1">
    <citation type="submission" date="2020-04" db="EMBL/GenBank/DDBJ databases">
        <title>Enterovirga sp. isolate from soil.</title>
        <authorList>
            <person name="Chea S."/>
            <person name="Kim D.-U."/>
        </authorList>
    </citation>
    <scope>NUCLEOTIDE SEQUENCE [LARGE SCALE GENOMIC DNA]</scope>
    <source>
        <strain evidence="13 14">DB1703</strain>
    </source>
</reference>
<evidence type="ECO:0000256" key="2">
    <source>
        <dbReference type="ARBA" id="ARBA00022519"/>
    </source>
</evidence>
<evidence type="ECO:0000313" key="13">
    <source>
        <dbReference type="EMBL" id="NNM71000.1"/>
    </source>
</evidence>
<dbReference type="GO" id="GO:0009252">
    <property type="term" value="P:peptidoglycan biosynthetic process"/>
    <property type="evidence" value="ECO:0007669"/>
    <property type="project" value="UniProtKB-UniRule"/>
</dbReference>
<evidence type="ECO:0000256" key="9">
    <source>
        <dbReference type="ARBA" id="ARBA00023136"/>
    </source>
</evidence>
<evidence type="ECO:0000256" key="10">
    <source>
        <dbReference type="ARBA" id="ARBA00023316"/>
    </source>
</evidence>
<evidence type="ECO:0000259" key="12">
    <source>
        <dbReference type="Pfam" id="PF00912"/>
    </source>
</evidence>
<name>A0A849I4D8_9HYPH</name>
<keyword evidence="3 11" id="KW-0328">Glycosyltransferase</keyword>
<keyword evidence="4 11" id="KW-0808">Transferase</keyword>
<keyword evidence="6 11" id="KW-0133">Cell shape</keyword>
<keyword evidence="8 11" id="KW-1133">Transmembrane helix</keyword>
<comment type="caution">
    <text evidence="13">The sequence shown here is derived from an EMBL/GenBank/DDBJ whole genome shotgun (WGS) entry which is preliminary data.</text>
</comment>
<dbReference type="Pfam" id="PF00912">
    <property type="entry name" value="Transgly"/>
    <property type="match status" value="1"/>
</dbReference>
<dbReference type="GO" id="GO:0009274">
    <property type="term" value="C:peptidoglycan-based cell wall"/>
    <property type="evidence" value="ECO:0007669"/>
    <property type="project" value="InterPro"/>
</dbReference>
<keyword evidence="7 11" id="KW-0573">Peptidoglycan synthesis</keyword>
<evidence type="ECO:0000313" key="14">
    <source>
        <dbReference type="Proteomes" id="UP000564885"/>
    </source>
</evidence>
<dbReference type="Gene3D" id="1.10.3810.10">
    <property type="entry name" value="Biosynthetic peptidoglycan transglycosylase-like"/>
    <property type="match status" value="1"/>
</dbReference>
<keyword evidence="2 11" id="KW-0997">Cell inner membrane</keyword>
<evidence type="ECO:0000256" key="3">
    <source>
        <dbReference type="ARBA" id="ARBA00022676"/>
    </source>
</evidence>
<keyword evidence="14" id="KW-1185">Reference proteome</keyword>
<dbReference type="GO" id="GO:0008360">
    <property type="term" value="P:regulation of cell shape"/>
    <property type="evidence" value="ECO:0007669"/>
    <property type="project" value="UniProtKB-KW"/>
</dbReference>
<gene>
    <name evidence="11 13" type="primary">mtgA</name>
    <name evidence="13" type="ORF">HJG44_01140</name>
</gene>
<evidence type="ECO:0000256" key="11">
    <source>
        <dbReference type="HAMAP-Rule" id="MF_00766"/>
    </source>
</evidence>
<dbReference type="HAMAP" id="MF_00766">
    <property type="entry name" value="PGT_MtgA"/>
    <property type="match status" value="1"/>
</dbReference>
<evidence type="ECO:0000256" key="6">
    <source>
        <dbReference type="ARBA" id="ARBA00022960"/>
    </source>
</evidence>
<dbReference type="GO" id="GO:0008955">
    <property type="term" value="F:peptidoglycan glycosyltransferase activity"/>
    <property type="evidence" value="ECO:0007669"/>
    <property type="project" value="UniProtKB-UniRule"/>
</dbReference>
<dbReference type="SUPFAM" id="SSF53955">
    <property type="entry name" value="Lysozyme-like"/>
    <property type="match status" value="1"/>
</dbReference>
<evidence type="ECO:0000256" key="1">
    <source>
        <dbReference type="ARBA" id="ARBA00022475"/>
    </source>
</evidence>
<dbReference type="InterPro" id="IPR036950">
    <property type="entry name" value="PBP_transglycosylase"/>
</dbReference>
<keyword evidence="9 11" id="KW-0472">Membrane</keyword>
<keyword evidence="5 11" id="KW-0812">Transmembrane</keyword>
<dbReference type="Proteomes" id="UP000564885">
    <property type="component" value="Unassembled WGS sequence"/>
</dbReference>
<comment type="similarity">
    <text evidence="11">Belongs to the glycosyltransferase 51 family.</text>
</comment>
<dbReference type="NCBIfam" id="TIGR02070">
    <property type="entry name" value="mono_pep_trsgly"/>
    <property type="match status" value="1"/>
</dbReference>